<protein>
    <submittedName>
        <fullName evidence="1">Uncharacterized protein</fullName>
    </submittedName>
</protein>
<sequence length="89" mass="9122">MTGTLYIDRLSLTLHGVSEDMAAAAMEGLEAALARRLGAMRPHGGRDIPALSLRAADLPRGADAAALRGLIADRLAEALAATNQTAEAG</sequence>
<proteinExistence type="predicted"/>
<dbReference type="AlphaFoldDB" id="A0A1I0VRA5"/>
<dbReference type="EMBL" id="FOJU01000001">
    <property type="protein sequence ID" value="SFA78420.1"/>
    <property type="molecule type" value="Genomic_DNA"/>
</dbReference>
<gene>
    <name evidence="1" type="ORF">SAMN05421688_0858</name>
</gene>
<dbReference type="STRING" id="871651.SAMN05421688_0858"/>
<name>A0A1I0VRA5_9RHOB</name>
<keyword evidence="2" id="KW-1185">Reference proteome</keyword>
<accession>A0A1I0VRA5</accession>
<evidence type="ECO:0000313" key="2">
    <source>
        <dbReference type="Proteomes" id="UP000198796"/>
    </source>
</evidence>
<dbReference type="Proteomes" id="UP000198796">
    <property type="component" value="Unassembled WGS sequence"/>
</dbReference>
<dbReference type="RefSeq" id="WP_092060869.1">
    <property type="nucleotide sequence ID" value="NZ_FOJU01000001.1"/>
</dbReference>
<reference evidence="1 2" key="1">
    <citation type="submission" date="2016-10" db="EMBL/GenBank/DDBJ databases">
        <authorList>
            <person name="de Groot N.N."/>
        </authorList>
    </citation>
    <scope>NUCLEOTIDE SEQUENCE [LARGE SCALE GENOMIC DNA]</scope>
    <source>
        <strain evidence="1 2">DSM 29316</strain>
    </source>
</reference>
<organism evidence="1 2">
    <name type="scientific">Poseidonocella pacifica</name>
    <dbReference type="NCBI Taxonomy" id="871651"/>
    <lineage>
        <taxon>Bacteria</taxon>
        <taxon>Pseudomonadati</taxon>
        <taxon>Pseudomonadota</taxon>
        <taxon>Alphaproteobacteria</taxon>
        <taxon>Rhodobacterales</taxon>
        <taxon>Roseobacteraceae</taxon>
        <taxon>Poseidonocella</taxon>
    </lineage>
</organism>
<evidence type="ECO:0000313" key="1">
    <source>
        <dbReference type="EMBL" id="SFA78420.1"/>
    </source>
</evidence>